<feature type="domain" description="Kringle" evidence="4">
    <location>
        <begin position="318"/>
        <end position="418"/>
    </location>
</feature>
<evidence type="ECO:0000256" key="1">
    <source>
        <dbReference type="ARBA" id="ARBA00022572"/>
    </source>
</evidence>
<dbReference type="InterPro" id="IPR018056">
    <property type="entry name" value="Kringle_CS"/>
</dbReference>
<dbReference type="InterPro" id="IPR000001">
    <property type="entry name" value="Kringle"/>
</dbReference>
<feature type="domain" description="Kringle" evidence="4">
    <location>
        <begin position="9"/>
        <end position="96"/>
    </location>
</feature>
<evidence type="ECO:0000256" key="3">
    <source>
        <dbReference type="PROSITE-ProRule" id="PRU00121"/>
    </source>
</evidence>
<accession>A0A7R8XB10</accession>
<dbReference type="InterPro" id="IPR013806">
    <property type="entry name" value="Kringle-like"/>
</dbReference>
<dbReference type="PROSITE" id="PS00021">
    <property type="entry name" value="KRINGLE_1"/>
    <property type="match status" value="3"/>
</dbReference>
<evidence type="ECO:0000313" key="5">
    <source>
        <dbReference type="EMBL" id="CAD7243918.1"/>
    </source>
</evidence>
<dbReference type="PANTHER" id="PTHR24261">
    <property type="entry name" value="PLASMINOGEN-RELATED"/>
    <property type="match status" value="1"/>
</dbReference>
<dbReference type="SMART" id="SM00130">
    <property type="entry name" value="KR"/>
    <property type="match status" value="4"/>
</dbReference>
<organism evidence="5">
    <name type="scientific">Darwinula stevensoni</name>
    <dbReference type="NCBI Taxonomy" id="69355"/>
    <lineage>
        <taxon>Eukaryota</taxon>
        <taxon>Metazoa</taxon>
        <taxon>Ecdysozoa</taxon>
        <taxon>Arthropoda</taxon>
        <taxon>Crustacea</taxon>
        <taxon>Oligostraca</taxon>
        <taxon>Ostracoda</taxon>
        <taxon>Podocopa</taxon>
        <taxon>Podocopida</taxon>
        <taxon>Darwinulocopina</taxon>
        <taxon>Darwinuloidea</taxon>
        <taxon>Darwinulidae</taxon>
        <taxon>Darwinula</taxon>
    </lineage>
</organism>
<dbReference type="PROSITE" id="PS50070">
    <property type="entry name" value="KRINGLE_2"/>
    <property type="match status" value="4"/>
</dbReference>
<reference evidence="5" key="1">
    <citation type="submission" date="2020-11" db="EMBL/GenBank/DDBJ databases">
        <authorList>
            <person name="Tran Van P."/>
        </authorList>
    </citation>
    <scope>NUCLEOTIDE SEQUENCE</scope>
</reference>
<feature type="disulfide bond" evidence="3">
    <location>
        <begin position="390"/>
        <end position="413"/>
    </location>
</feature>
<sequence>MIHCKLTEQGEEYIGRRNVTFSDQPCLPWRGFEASVTISSFPDSDDVDAQHNFCRNARVPAMMTPNAKLVAPWCYIEGENREQVEHPMQYCNVNFCERRVQVGAAGHVYPECRLSEKGTEYVGSQKVTETGKTCTQSDEETFSPEDFTYEFFVKYAFYYSIPMYSYCRNSMHYDRPWCFVSDSNASWEYCDIPFCHDPNPPEFKLSPRGVEYVGRMNVTISGYPCKPWLKACPRRGLEDVCGRLSLGLSDEVDGNHRFCRNLKPGYHGPWCFIDSEEKEAPDWEYCDVPFRSPMDGERCDIRVNGDCVRPQECKKDKKGKDYIGTKNVTKKGFPCQLWLSNYPNDQLITVLDYEENNRLPWYNMEWTGSSLTYKYASYFPDDLHPQHNFCRNPNEDEEGPWCLNAAGRGRDFCDIPQC</sequence>
<dbReference type="Pfam" id="PF00051">
    <property type="entry name" value="Kringle"/>
    <property type="match status" value="4"/>
</dbReference>
<name>A0A7R8XB10_9CRUS</name>
<dbReference type="AlphaFoldDB" id="A0A7R8XB10"/>
<feature type="domain" description="Kringle" evidence="4">
    <location>
        <begin position="208"/>
        <end position="299"/>
    </location>
</feature>
<evidence type="ECO:0000313" key="6">
    <source>
        <dbReference type="Proteomes" id="UP000677054"/>
    </source>
</evidence>
<dbReference type="InterPro" id="IPR050759">
    <property type="entry name" value="Serine_protease_kringle"/>
</dbReference>
<feature type="disulfide bond" evidence="3">
    <location>
        <begin position="167"/>
        <end position="190"/>
    </location>
</feature>
<dbReference type="PANTHER" id="PTHR24261:SF7">
    <property type="entry name" value="KRINGLE DOMAIN-CONTAINING PROTEIN"/>
    <property type="match status" value="1"/>
</dbReference>
<feature type="domain" description="Kringle" evidence="4">
    <location>
        <begin position="117"/>
        <end position="195"/>
    </location>
</feature>
<comment type="caution">
    <text evidence="3">Lacks conserved residue(s) required for the propagation of feature annotation.</text>
</comment>
<dbReference type="EMBL" id="CAJPEV010000524">
    <property type="protein sequence ID" value="CAG0886120.1"/>
    <property type="molecule type" value="Genomic_DNA"/>
</dbReference>
<protein>
    <recommendedName>
        <fullName evidence="4">Kringle domain-containing protein</fullName>
    </recommendedName>
</protein>
<dbReference type="SUPFAM" id="SSF57440">
    <property type="entry name" value="Kringle-like"/>
    <property type="match status" value="4"/>
</dbReference>
<proteinExistence type="predicted"/>
<dbReference type="Gene3D" id="2.40.20.10">
    <property type="entry name" value="Plasminogen Kringle 4"/>
    <property type="match status" value="4"/>
</dbReference>
<evidence type="ECO:0000259" key="4">
    <source>
        <dbReference type="PROSITE" id="PS50070"/>
    </source>
</evidence>
<evidence type="ECO:0000256" key="2">
    <source>
        <dbReference type="ARBA" id="ARBA00023157"/>
    </source>
</evidence>
<dbReference type="EMBL" id="LR900041">
    <property type="protein sequence ID" value="CAD7243918.1"/>
    <property type="molecule type" value="Genomic_DNA"/>
</dbReference>
<keyword evidence="6" id="KW-1185">Reference proteome</keyword>
<dbReference type="Proteomes" id="UP000677054">
    <property type="component" value="Unassembled WGS sequence"/>
</dbReference>
<keyword evidence="1 3" id="KW-0420">Kringle</keyword>
<keyword evidence="2 3" id="KW-1015">Disulfide bond</keyword>
<dbReference type="OrthoDB" id="1915767at2759"/>
<dbReference type="InterPro" id="IPR038178">
    <property type="entry name" value="Kringle_sf"/>
</dbReference>
<gene>
    <name evidence="5" type="ORF">DSTB1V02_LOCUS3825</name>
</gene>
<dbReference type="PRINTS" id="PR00018">
    <property type="entry name" value="KRINGLE"/>
</dbReference>